<dbReference type="PANTHER" id="PTHR17901">
    <property type="entry name" value="MAGNESIUM-DEPENDENT PHOSPHATASE 1 MDP1"/>
    <property type="match status" value="1"/>
</dbReference>
<name>A0A9P0CJ40_9CUCU</name>
<dbReference type="Pfam" id="PF12689">
    <property type="entry name" value="Acid_PPase"/>
    <property type="match status" value="1"/>
</dbReference>
<evidence type="ECO:0000256" key="6">
    <source>
        <dbReference type="ARBA" id="ARBA00022912"/>
    </source>
</evidence>
<dbReference type="GO" id="GO:0003993">
    <property type="term" value="F:acid phosphatase activity"/>
    <property type="evidence" value="ECO:0007669"/>
    <property type="project" value="TreeGrafter"/>
</dbReference>
<gene>
    <name evidence="10" type="ORF">PSYICH_LOCUS5266</name>
</gene>
<dbReference type="SFLD" id="SFLDS00003">
    <property type="entry name" value="Haloacid_Dehalogenase"/>
    <property type="match status" value="1"/>
</dbReference>
<dbReference type="InterPro" id="IPR023214">
    <property type="entry name" value="HAD_sf"/>
</dbReference>
<dbReference type="InterPro" id="IPR036412">
    <property type="entry name" value="HAD-like_sf"/>
</dbReference>
<keyword evidence="3" id="KW-0479">Metal-binding</keyword>
<dbReference type="PANTHER" id="PTHR17901:SF14">
    <property type="entry name" value="MAGNESIUM-DEPENDENT PHOSPHATASE 1"/>
    <property type="match status" value="1"/>
</dbReference>
<comment type="catalytic activity">
    <reaction evidence="7">
        <text>O-phospho-L-tyrosyl-[protein] + H2O = L-tyrosyl-[protein] + phosphate</text>
        <dbReference type="Rhea" id="RHEA:10684"/>
        <dbReference type="Rhea" id="RHEA-COMP:10136"/>
        <dbReference type="Rhea" id="RHEA-COMP:20101"/>
        <dbReference type="ChEBI" id="CHEBI:15377"/>
        <dbReference type="ChEBI" id="CHEBI:43474"/>
        <dbReference type="ChEBI" id="CHEBI:46858"/>
        <dbReference type="ChEBI" id="CHEBI:61978"/>
        <dbReference type="EC" id="3.1.3.48"/>
    </reaction>
</comment>
<keyword evidence="11" id="KW-1185">Reference proteome</keyword>
<dbReference type="InterPro" id="IPR035679">
    <property type="entry name" value="MDP-1_euk"/>
</dbReference>
<evidence type="ECO:0000313" key="11">
    <source>
        <dbReference type="Proteomes" id="UP001153636"/>
    </source>
</evidence>
<evidence type="ECO:0000256" key="3">
    <source>
        <dbReference type="ARBA" id="ARBA00022723"/>
    </source>
</evidence>
<dbReference type="GO" id="GO:0004725">
    <property type="term" value="F:protein tyrosine phosphatase activity"/>
    <property type="evidence" value="ECO:0007669"/>
    <property type="project" value="UniProtKB-EC"/>
</dbReference>
<dbReference type="Gene3D" id="3.40.50.1000">
    <property type="entry name" value="HAD superfamily/HAD-like"/>
    <property type="match status" value="1"/>
</dbReference>
<organism evidence="10 11">
    <name type="scientific">Psylliodes chrysocephalus</name>
    <dbReference type="NCBI Taxonomy" id="3402493"/>
    <lineage>
        <taxon>Eukaryota</taxon>
        <taxon>Metazoa</taxon>
        <taxon>Ecdysozoa</taxon>
        <taxon>Arthropoda</taxon>
        <taxon>Hexapoda</taxon>
        <taxon>Insecta</taxon>
        <taxon>Pterygota</taxon>
        <taxon>Neoptera</taxon>
        <taxon>Endopterygota</taxon>
        <taxon>Coleoptera</taxon>
        <taxon>Polyphaga</taxon>
        <taxon>Cucujiformia</taxon>
        <taxon>Chrysomeloidea</taxon>
        <taxon>Chrysomelidae</taxon>
        <taxon>Galerucinae</taxon>
        <taxon>Alticini</taxon>
        <taxon>Psylliodes</taxon>
    </lineage>
</organism>
<dbReference type="NCBIfam" id="TIGR01685">
    <property type="entry name" value="MDP-1"/>
    <property type="match status" value="1"/>
</dbReference>
<evidence type="ECO:0000313" key="10">
    <source>
        <dbReference type="EMBL" id="CAH1104352.1"/>
    </source>
</evidence>
<accession>A0A9P0CJ40</accession>
<dbReference type="EMBL" id="OV651828">
    <property type="protein sequence ID" value="CAH1104352.1"/>
    <property type="molecule type" value="Genomic_DNA"/>
</dbReference>
<comment type="cofactor">
    <cofactor evidence="1">
        <name>Mg(2+)</name>
        <dbReference type="ChEBI" id="CHEBI:18420"/>
    </cofactor>
</comment>
<sequence>MLRKICRNMALENLKVVVFDLDYTLWPFWVDTHVSPPFRKTSNGQILDSQKTPIKCYPEVPRILEKLFNEGYKLAVASRTSEIKGARQLIELFGWDKYFSYLEIFPGCKTTHFNKIKNQSGVSFNQMIFFDDEQRNIRDISEIGVTSIFVKTGVNQEVIEEGKRKFLEQRK</sequence>
<dbReference type="GO" id="GO:0046872">
    <property type="term" value="F:metal ion binding"/>
    <property type="evidence" value="ECO:0007669"/>
    <property type="project" value="UniProtKB-KW"/>
</dbReference>
<evidence type="ECO:0000256" key="5">
    <source>
        <dbReference type="ARBA" id="ARBA00022842"/>
    </source>
</evidence>
<dbReference type="InterPro" id="IPR010033">
    <property type="entry name" value="HAD_SF_ppase_IIIC"/>
</dbReference>
<comment type="function">
    <text evidence="8">Magnesium-dependent phosphatase which may act as a tyrosine phosphatase.</text>
</comment>
<dbReference type="Proteomes" id="UP001153636">
    <property type="component" value="Chromosome 16"/>
</dbReference>
<reference evidence="10" key="1">
    <citation type="submission" date="2022-01" db="EMBL/GenBank/DDBJ databases">
        <authorList>
            <person name="King R."/>
        </authorList>
    </citation>
    <scope>NUCLEOTIDE SEQUENCE</scope>
</reference>
<dbReference type="AlphaFoldDB" id="A0A9P0CJ40"/>
<protein>
    <recommendedName>
        <fullName evidence="9">Magnesium-dependent phosphatase 1</fullName>
        <ecNumber evidence="2">3.1.3.48</ecNumber>
    </recommendedName>
</protein>
<evidence type="ECO:0000256" key="4">
    <source>
        <dbReference type="ARBA" id="ARBA00022801"/>
    </source>
</evidence>
<evidence type="ECO:0000256" key="7">
    <source>
        <dbReference type="ARBA" id="ARBA00051722"/>
    </source>
</evidence>
<dbReference type="CDD" id="cd07501">
    <property type="entry name" value="HAD_MDP-1_like"/>
    <property type="match status" value="1"/>
</dbReference>
<dbReference type="OrthoDB" id="2865258at2759"/>
<keyword evidence="5" id="KW-0460">Magnesium</keyword>
<dbReference type="InterPro" id="IPR010036">
    <property type="entry name" value="MDP_1_eu_arc"/>
</dbReference>
<evidence type="ECO:0000256" key="1">
    <source>
        <dbReference type="ARBA" id="ARBA00001946"/>
    </source>
</evidence>
<dbReference type="EC" id="3.1.3.48" evidence="2"/>
<evidence type="ECO:0000256" key="2">
    <source>
        <dbReference type="ARBA" id="ARBA00013064"/>
    </source>
</evidence>
<keyword evidence="6" id="KW-0904">Protein phosphatase</keyword>
<proteinExistence type="predicted"/>
<dbReference type="SFLD" id="SFLDG01129">
    <property type="entry name" value="C1.5:_HAD__Beta-PGM__Phosphata"/>
    <property type="match status" value="1"/>
</dbReference>
<keyword evidence="4" id="KW-0378">Hydrolase</keyword>
<evidence type="ECO:0000256" key="8">
    <source>
        <dbReference type="ARBA" id="ARBA00055318"/>
    </source>
</evidence>
<evidence type="ECO:0000256" key="9">
    <source>
        <dbReference type="ARBA" id="ARBA00069981"/>
    </source>
</evidence>
<dbReference type="NCBIfam" id="TIGR01681">
    <property type="entry name" value="HAD-SF-IIIC"/>
    <property type="match status" value="1"/>
</dbReference>
<dbReference type="SFLD" id="SFLDG01131">
    <property type="entry name" value="C1.5.2:_MDP_Like"/>
    <property type="match status" value="1"/>
</dbReference>
<dbReference type="FunFam" id="3.40.50.1000:FF:000127">
    <property type="entry name" value="Magnesium-dependent phosphatase 1"/>
    <property type="match status" value="1"/>
</dbReference>
<dbReference type="SUPFAM" id="SSF56784">
    <property type="entry name" value="HAD-like"/>
    <property type="match status" value="1"/>
</dbReference>